<evidence type="ECO:0000259" key="5">
    <source>
        <dbReference type="PROSITE" id="PS50888"/>
    </source>
</evidence>
<keyword evidence="3" id="KW-0804">Transcription</keyword>
<evidence type="ECO:0000313" key="6">
    <source>
        <dbReference type="EMBL" id="RRT40252.1"/>
    </source>
</evidence>
<name>A0A426XLC2_ENSVE</name>
<dbReference type="SMART" id="SM00353">
    <property type="entry name" value="HLH"/>
    <property type="match status" value="1"/>
</dbReference>
<comment type="caution">
    <text evidence="6">The sequence shown here is derived from an EMBL/GenBank/DDBJ whole genome shotgun (WGS) entry which is preliminary data.</text>
</comment>
<dbReference type="AlphaFoldDB" id="A0A426XLC2"/>
<feature type="coiled-coil region" evidence="4">
    <location>
        <begin position="154"/>
        <end position="185"/>
    </location>
</feature>
<dbReference type="PANTHER" id="PTHR46665:SF6">
    <property type="entry name" value="TRANSCRIPTION FACTOR BHLH92"/>
    <property type="match status" value="1"/>
</dbReference>
<accession>A0A426XLC2</accession>
<dbReference type="Pfam" id="PF00010">
    <property type="entry name" value="HLH"/>
    <property type="match status" value="1"/>
</dbReference>
<evidence type="ECO:0000256" key="3">
    <source>
        <dbReference type="ARBA" id="ARBA00023163"/>
    </source>
</evidence>
<comment type="similarity">
    <text evidence="1">Belongs to the bHLH protein family.</text>
</comment>
<dbReference type="InterPro" id="IPR044658">
    <property type="entry name" value="bHLH92/bHLH041-like"/>
</dbReference>
<evidence type="ECO:0000256" key="2">
    <source>
        <dbReference type="ARBA" id="ARBA00023015"/>
    </source>
</evidence>
<dbReference type="Gene3D" id="4.10.280.10">
    <property type="entry name" value="Helix-loop-helix DNA-binding domain"/>
    <property type="match status" value="1"/>
</dbReference>
<organism evidence="6 7">
    <name type="scientific">Ensete ventricosum</name>
    <name type="common">Abyssinian banana</name>
    <name type="synonym">Musa ensete</name>
    <dbReference type="NCBI Taxonomy" id="4639"/>
    <lineage>
        <taxon>Eukaryota</taxon>
        <taxon>Viridiplantae</taxon>
        <taxon>Streptophyta</taxon>
        <taxon>Embryophyta</taxon>
        <taxon>Tracheophyta</taxon>
        <taxon>Spermatophyta</taxon>
        <taxon>Magnoliopsida</taxon>
        <taxon>Liliopsida</taxon>
        <taxon>Zingiberales</taxon>
        <taxon>Musaceae</taxon>
        <taxon>Ensete</taxon>
    </lineage>
</organism>
<sequence length="288" mass="32420">MATWPFVPFHEEYLHGVDNSLLWALSPELQHFDYTAAFPELMQGIDPPVAAPPAAHWSAFRRYARPDGAQMSECCSSETKSGGDGGRNIHRRIIKMLRRYPKGEEPSGMETSRGFRHMMRERQRREKLSQSYADLYSMLASRSKGDKNSIVQSAAQYVRELKGAKEALQKRNEELEAKIPRNNATDRAKIKISVTNPSSSIDSMIGALRCLKSLDVEAKAIRSDLSSTEFSAIMTIDTKVRNISGFLMATADVERVVQGALMEVEKKLRRQLPGIKTSSRQCHVENMI</sequence>
<dbReference type="EMBL" id="AMZH03019526">
    <property type="protein sequence ID" value="RRT40252.1"/>
    <property type="molecule type" value="Genomic_DNA"/>
</dbReference>
<evidence type="ECO:0000256" key="1">
    <source>
        <dbReference type="ARBA" id="ARBA00005510"/>
    </source>
</evidence>
<keyword evidence="4" id="KW-0175">Coiled coil</keyword>
<keyword evidence="2" id="KW-0805">Transcription regulation</keyword>
<evidence type="ECO:0000256" key="4">
    <source>
        <dbReference type="SAM" id="Coils"/>
    </source>
</evidence>
<evidence type="ECO:0000313" key="7">
    <source>
        <dbReference type="Proteomes" id="UP000287651"/>
    </source>
</evidence>
<dbReference type="InterPro" id="IPR011598">
    <property type="entry name" value="bHLH_dom"/>
</dbReference>
<dbReference type="GO" id="GO:0046983">
    <property type="term" value="F:protein dimerization activity"/>
    <property type="evidence" value="ECO:0007669"/>
    <property type="project" value="InterPro"/>
</dbReference>
<gene>
    <name evidence="6" type="ORF">B296_00047521</name>
</gene>
<dbReference type="InterPro" id="IPR036638">
    <property type="entry name" value="HLH_DNA-bd_sf"/>
</dbReference>
<feature type="domain" description="BHLH" evidence="5">
    <location>
        <begin position="112"/>
        <end position="161"/>
    </location>
</feature>
<protein>
    <recommendedName>
        <fullName evidence="5">BHLH domain-containing protein</fullName>
    </recommendedName>
</protein>
<dbReference type="SUPFAM" id="SSF47459">
    <property type="entry name" value="HLH, helix-loop-helix DNA-binding domain"/>
    <property type="match status" value="1"/>
</dbReference>
<dbReference type="Proteomes" id="UP000287651">
    <property type="component" value="Unassembled WGS sequence"/>
</dbReference>
<proteinExistence type="inferred from homology"/>
<dbReference type="PROSITE" id="PS50888">
    <property type="entry name" value="BHLH"/>
    <property type="match status" value="1"/>
</dbReference>
<reference evidence="6 7" key="1">
    <citation type="journal article" date="2014" name="Agronomy (Basel)">
        <title>A Draft Genome Sequence for Ensete ventricosum, the Drought-Tolerant Tree Against Hunger.</title>
        <authorList>
            <person name="Harrison J."/>
            <person name="Moore K.A."/>
            <person name="Paszkiewicz K."/>
            <person name="Jones T."/>
            <person name="Grant M."/>
            <person name="Ambacheew D."/>
            <person name="Muzemil S."/>
            <person name="Studholme D.J."/>
        </authorList>
    </citation>
    <scope>NUCLEOTIDE SEQUENCE [LARGE SCALE GENOMIC DNA]</scope>
</reference>
<dbReference type="PANTHER" id="PTHR46665">
    <property type="entry name" value="TRANSCRIPTION FACTOR BHLH041-RELATED-RELATED"/>
    <property type="match status" value="1"/>
</dbReference>